<dbReference type="PROSITE" id="PS51485">
    <property type="entry name" value="PHYTOCYANIN"/>
    <property type="match status" value="1"/>
</dbReference>
<protein>
    <recommendedName>
        <fullName evidence="2">Phytocyanin domain-containing protein</fullName>
    </recommendedName>
</protein>
<feature type="chain" id="PRO_5045673079" description="Phytocyanin domain-containing protein" evidence="1">
    <location>
        <begin position="28"/>
        <end position="139"/>
    </location>
</feature>
<dbReference type="SUPFAM" id="SSF49503">
    <property type="entry name" value="Cupredoxins"/>
    <property type="match status" value="1"/>
</dbReference>
<keyword evidence="4" id="KW-1185">Reference proteome</keyword>
<dbReference type="Gene3D" id="2.60.40.420">
    <property type="entry name" value="Cupredoxins - blue copper proteins"/>
    <property type="match status" value="1"/>
</dbReference>
<keyword evidence="1" id="KW-0732">Signal</keyword>
<feature type="domain" description="Phytocyanin" evidence="2">
    <location>
        <begin position="36"/>
        <end position="134"/>
    </location>
</feature>
<dbReference type="InterPro" id="IPR039391">
    <property type="entry name" value="Phytocyanin-like"/>
</dbReference>
<comment type="caution">
    <text evidence="3">The sequence shown here is derived from an EMBL/GenBank/DDBJ whole genome shotgun (WGS) entry which is preliminary data.</text>
</comment>
<dbReference type="PANTHER" id="PTHR33021:SF292">
    <property type="entry name" value="EARLY NODULIN-LIKE PROTEIN 22"/>
    <property type="match status" value="1"/>
</dbReference>
<sequence>MTRMLTTILPAAILVITMLLQFQRAIGSRTLDSTPVTYHVGDDEGWDLSIDMQSWTRGKEFHAGDSLVFEYDDQRFDVVLVNKEGFDSCTVNDGAKVLDSGNDKVQLAFGANYFIDSVANICSGGLKMFINATAPPLSF</sequence>
<dbReference type="PANTHER" id="PTHR33021">
    <property type="entry name" value="BLUE COPPER PROTEIN"/>
    <property type="match status" value="1"/>
</dbReference>
<evidence type="ECO:0000259" key="2">
    <source>
        <dbReference type="PROSITE" id="PS51485"/>
    </source>
</evidence>
<name>A0ABR2D6H0_9ROSI</name>
<dbReference type="EMBL" id="JBBPBM010000036">
    <property type="protein sequence ID" value="KAK8530078.1"/>
    <property type="molecule type" value="Genomic_DNA"/>
</dbReference>
<dbReference type="InterPro" id="IPR008972">
    <property type="entry name" value="Cupredoxin"/>
</dbReference>
<evidence type="ECO:0000256" key="1">
    <source>
        <dbReference type="SAM" id="SignalP"/>
    </source>
</evidence>
<dbReference type="Pfam" id="PF02298">
    <property type="entry name" value="Cu_bind_like"/>
    <property type="match status" value="1"/>
</dbReference>
<dbReference type="InterPro" id="IPR003245">
    <property type="entry name" value="Phytocyanin_dom"/>
</dbReference>
<gene>
    <name evidence="3" type="ORF">V6N12_060836</name>
</gene>
<organism evidence="3 4">
    <name type="scientific">Hibiscus sabdariffa</name>
    <name type="common">roselle</name>
    <dbReference type="NCBI Taxonomy" id="183260"/>
    <lineage>
        <taxon>Eukaryota</taxon>
        <taxon>Viridiplantae</taxon>
        <taxon>Streptophyta</taxon>
        <taxon>Embryophyta</taxon>
        <taxon>Tracheophyta</taxon>
        <taxon>Spermatophyta</taxon>
        <taxon>Magnoliopsida</taxon>
        <taxon>eudicotyledons</taxon>
        <taxon>Gunneridae</taxon>
        <taxon>Pentapetalae</taxon>
        <taxon>rosids</taxon>
        <taxon>malvids</taxon>
        <taxon>Malvales</taxon>
        <taxon>Malvaceae</taxon>
        <taxon>Malvoideae</taxon>
        <taxon>Hibiscus</taxon>
    </lineage>
</organism>
<reference evidence="3 4" key="1">
    <citation type="journal article" date="2024" name="G3 (Bethesda)">
        <title>Genome assembly of Hibiscus sabdariffa L. provides insights into metabolisms of medicinal natural products.</title>
        <authorList>
            <person name="Kim T."/>
        </authorList>
    </citation>
    <scope>NUCLEOTIDE SEQUENCE [LARGE SCALE GENOMIC DNA]</scope>
    <source>
        <strain evidence="3">TK-2024</strain>
        <tissue evidence="3">Old leaves</tissue>
    </source>
</reference>
<accession>A0ABR2D6H0</accession>
<dbReference type="Proteomes" id="UP001472677">
    <property type="component" value="Unassembled WGS sequence"/>
</dbReference>
<proteinExistence type="predicted"/>
<feature type="signal peptide" evidence="1">
    <location>
        <begin position="1"/>
        <end position="27"/>
    </location>
</feature>
<evidence type="ECO:0000313" key="3">
    <source>
        <dbReference type="EMBL" id="KAK8530078.1"/>
    </source>
</evidence>
<evidence type="ECO:0000313" key="4">
    <source>
        <dbReference type="Proteomes" id="UP001472677"/>
    </source>
</evidence>